<keyword evidence="1" id="KW-0812">Transmembrane</keyword>
<dbReference type="Proteomes" id="UP001611415">
    <property type="component" value="Unassembled WGS sequence"/>
</dbReference>
<feature type="transmembrane region" description="Helical" evidence="1">
    <location>
        <begin position="46"/>
        <end position="65"/>
    </location>
</feature>
<proteinExistence type="predicted"/>
<protein>
    <submittedName>
        <fullName evidence="2">Uncharacterized protein</fullName>
    </submittedName>
</protein>
<reference evidence="2 3" key="1">
    <citation type="submission" date="2024-10" db="EMBL/GenBank/DDBJ databases">
        <title>The Natural Products Discovery Center: Release of the First 8490 Sequenced Strains for Exploring Actinobacteria Biosynthetic Diversity.</title>
        <authorList>
            <person name="Kalkreuter E."/>
            <person name="Kautsar S.A."/>
            <person name="Yang D."/>
            <person name="Bader C.D."/>
            <person name="Teijaro C.N."/>
            <person name="Fluegel L."/>
            <person name="Davis C.M."/>
            <person name="Simpson J.R."/>
            <person name="Lauterbach L."/>
            <person name="Steele A.D."/>
            <person name="Gui C."/>
            <person name="Meng S."/>
            <person name="Li G."/>
            <person name="Viehrig K."/>
            <person name="Ye F."/>
            <person name="Su P."/>
            <person name="Kiefer A.F."/>
            <person name="Nichols A."/>
            <person name="Cepeda A.J."/>
            <person name="Yan W."/>
            <person name="Fan B."/>
            <person name="Jiang Y."/>
            <person name="Adhikari A."/>
            <person name="Zheng C.-J."/>
            <person name="Schuster L."/>
            <person name="Cowan T.M."/>
            <person name="Smanski M.J."/>
            <person name="Chevrette M.G."/>
            <person name="De Carvalho L.P.S."/>
            <person name="Shen B."/>
        </authorList>
    </citation>
    <scope>NUCLEOTIDE SEQUENCE [LARGE SCALE GENOMIC DNA]</scope>
    <source>
        <strain evidence="2 3">NPDC019275</strain>
    </source>
</reference>
<feature type="transmembrane region" description="Helical" evidence="1">
    <location>
        <begin position="20"/>
        <end position="40"/>
    </location>
</feature>
<accession>A0ABW7X4A6</accession>
<organism evidence="2 3">
    <name type="scientific">Nocardia xishanensis</name>
    <dbReference type="NCBI Taxonomy" id="238964"/>
    <lineage>
        <taxon>Bacteria</taxon>
        <taxon>Bacillati</taxon>
        <taxon>Actinomycetota</taxon>
        <taxon>Actinomycetes</taxon>
        <taxon>Mycobacteriales</taxon>
        <taxon>Nocardiaceae</taxon>
        <taxon>Nocardia</taxon>
    </lineage>
</organism>
<keyword evidence="1" id="KW-1133">Transmembrane helix</keyword>
<evidence type="ECO:0000313" key="2">
    <source>
        <dbReference type="EMBL" id="MFI2475857.1"/>
    </source>
</evidence>
<keyword evidence="1" id="KW-0472">Membrane</keyword>
<name>A0ABW7X4A6_9NOCA</name>
<sequence>MAEQPGTNDTNEGRGPSASLLIVGLLALAVSVWGFVGHAATAGGAISFGWIVVIAAIVVGVLLVISPRKGR</sequence>
<evidence type="ECO:0000313" key="3">
    <source>
        <dbReference type="Proteomes" id="UP001611415"/>
    </source>
</evidence>
<comment type="caution">
    <text evidence="2">The sequence shown here is derived from an EMBL/GenBank/DDBJ whole genome shotgun (WGS) entry which is preliminary data.</text>
</comment>
<dbReference type="EMBL" id="JBIRYO010000013">
    <property type="protein sequence ID" value="MFI2475857.1"/>
    <property type="molecule type" value="Genomic_DNA"/>
</dbReference>
<gene>
    <name evidence="2" type="ORF">ACH49W_20990</name>
</gene>
<dbReference type="RefSeq" id="WP_357407597.1">
    <property type="nucleotide sequence ID" value="NZ_JBEYCD010000010.1"/>
</dbReference>
<evidence type="ECO:0000256" key="1">
    <source>
        <dbReference type="SAM" id="Phobius"/>
    </source>
</evidence>
<keyword evidence="3" id="KW-1185">Reference proteome</keyword>